<name>A0A814JCU1_9BILA</name>
<evidence type="ECO:0000259" key="1">
    <source>
        <dbReference type="PROSITE" id="PS51934"/>
    </source>
</evidence>
<evidence type="ECO:0000313" key="2">
    <source>
        <dbReference type="EMBL" id="CAF1035803.1"/>
    </source>
</evidence>
<organism evidence="2 3">
    <name type="scientific">Brachionus calyciflorus</name>
    <dbReference type="NCBI Taxonomy" id="104777"/>
    <lineage>
        <taxon>Eukaryota</taxon>
        <taxon>Metazoa</taxon>
        <taxon>Spiralia</taxon>
        <taxon>Gnathifera</taxon>
        <taxon>Rotifera</taxon>
        <taxon>Eurotatoria</taxon>
        <taxon>Monogononta</taxon>
        <taxon>Pseudotrocha</taxon>
        <taxon>Ploima</taxon>
        <taxon>Brachionidae</taxon>
        <taxon>Brachionus</taxon>
    </lineage>
</organism>
<dbReference type="OrthoDB" id="421951at2759"/>
<evidence type="ECO:0000313" key="3">
    <source>
        <dbReference type="Proteomes" id="UP000663879"/>
    </source>
</evidence>
<sequence length="263" mass="30476">MAFEKKIKESIWGSIVLKSEILKTSKDQKFVLIINKVAWYAVHVFLETDARFENKNKYEPSQVEFRILEQIIKIKVSEHLTLEGAKEKYHKIQKQFSSVGNIWSDLPTWLKETPRLTCLEIKDGKKAIENSDDFFLPGDHIQINRVALKIGFQQSIVYQHSAIYIGNKRVIQISDPENESSKERACVNEADWSKFHCGDTEFRICIPQVKILTQKEIIDAAISKIGFYKGQYNVLWKNCQHFASCCQFGDGFGFLVNLHLLER</sequence>
<accession>A0A814JCU1</accession>
<protein>
    <recommendedName>
        <fullName evidence="1">LRAT domain-containing protein</fullName>
    </recommendedName>
</protein>
<keyword evidence="3" id="KW-1185">Reference proteome</keyword>
<dbReference type="AlphaFoldDB" id="A0A814JCU1"/>
<dbReference type="EMBL" id="CAJNOC010004866">
    <property type="protein sequence ID" value="CAF1035803.1"/>
    <property type="molecule type" value="Genomic_DNA"/>
</dbReference>
<gene>
    <name evidence="2" type="ORF">OXX778_LOCUS18104</name>
</gene>
<dbReference type="Proteomes" id="UP000663879">
    <property type="component" value="Unassembled WGS sequence"/>
</dbReference>
<proteinExistence type="predicted"/>
<feature type="domain" description="LRAT" evidence="1">
    <location>
        <begin position="150"/>
        <end position="255"/>
    </location>
</feature>
<dbReference type="PROSITE" id="PS51934">
    <property type="entry name" value="LRAT"/>
    <property type="match status" value="1"/>
</dbReference>
<dbReference type="Pfam" id="PF04970">
    <property type="entry name" value="LRAT"/>
    <property type="match status" value="1"/>
</dbReference>
<dbReference type="Gene3D" id="3.90.1720.10">
    <property type="entry name" value="endopeptidase domain like (from Nostoc punctiforme)"/>
    <property type="match status" value="1"/>
</dbReference>
<reference evidence="2" key="1">
    <citation type="submission" date="2021-02" db="EMBL/GenBank/DDBJ databases">
        <authorList>
            <person name="Nowell W R."/>
        </authorList>
    </citation>
    <scope>NUCLEOTIDE SEQUENCE</scope>
    <source>
        <strain evidence="2">Ploen Becks lab</strain>
    </source>
</reference>
<comment type="caution">
    <text evidence="2">The sequence shown here is derived from an EMBL/GenBank/DDBJ whole genome shotgun (WGS) entry which is preliminary data.</text>
</comment>
<dbReference type="InterPro" id="IPR007053">
    <property type="entry name" value="LRAT_dom"/>
</dbReference>